<dbReference type="Proteomes" id="UP000323664">
    <property type="component" value="Unassembled WGS sequence"/>
</dbReference>
<dbReference type="InterPro" id="IPR000182">
    <property type="entry name" value="GNAT_dom"/>
</dbReference>
<keyword evidence="1 5" id="KW-0808">Transferase</keyword>
<evidence type="ECO:0000313" key="5">
    <source>
        <dbReference type="EMBL" id="KAA8787560.1"/>
    </source>
</evidence>
<evidence type="ECO:0000256" key="3">
    <source>
        <dbReference type="ARBA" id="ARBA00038502"/>
    </source>
</evidence>
<name>A0A5M9X0W0_PAEAM</name>
<dbReference type="PANTHER" id="PTHR43792">
    <property type="entry name" value="GNAT FAMILY, PUTATIVE (AFU_ORTHOLOGUE AFUA_3G00765)-RELATED-RELATED"/>
    <property type="match status" value="1"/>
</dbReference>
<organism evidence="5 6">
    <name type="scientific">Paenibacillus amylolyticus</name>
    <dbReference type="NCBI Taxonomy" id="1451"/>
    <lineage>
        <taxon>Bacteria</taxon>
        <taxon>Bacillati</taxon>
        <taxon>Bacillota</taxon>
        <taxon>Bacilli</taxon>
        <taxon>Bacillales</taxon>
        <taxon>Paenibacillaceae</taxon>
        <taxon>Paenibacillus</taxon>
    </lineage>
</organism>
<proteinExistence type="inferred from homology"/>
<comment type="similarity">
    <text evidence="3">Belongs to the acetyltransferase family. RimJ subfamily.</text>
</comment>
<dbReference type="PANTHER" id="PTHR43792:SF8">
    <property type="entry name" value="[RIBOSOMAL PROTEIN US5]-ALANINE N-ACETYLTRANSFERASE"/>
    <property type="match status" value="1"/>
</dbReference>
<gene>
    <name evidence="5" type="ORF">EC604_27380</name>
</gene>
<dbReference type="AlphaFoldDB" id="A0A5M9X0W0"/>
<accession>A0A5M9X0W0</accession>
<evidence type="ECO:0000259" key="4">
    <source>
        <dbReference type="PROSITE" id="PS51186"/>
    </source>
</evidence>
<dbReference type="SUPFAM" id="SSF55729">
    <property type="entry name" value="Acyl-CoA N-acyltransferases (Nat)"/>
    <property type="match status" value="1"/>
</dbReference>
<dbReference type="Gene3D" id="3.40.630.30">
    <property type="match status" value="1"/>
</dbReference>
<dbReference type="GO" id="GO:0016747">
    <property type="term" value="F:acyltransferase activity, transferring groups other than amino-acyl groups"/>
    <property type="evidence" value="ECO:0007669"/>
    <property type="project" value="InterPro"/>
</dbReference>
<evidence type="ECO:0000256" key="1">
    <source>
        <dbReference type="ARBA" id="ARBA00022679"/>
    </source>
</evidence>
<feature type="domain" description="N-acetyltransferase" evidence="4">
    <location>
        <begin position="6"/>
        <end position="167"/>
    </location>
</feature>
<dbReference type="EMBL" id="RIAS01000025">
    <property type="protein sequence ID" value="KAA8787560.1"/>
    <property type="molecule type" value="Genomic_DNA"/>
</dbReference>
<comment type="caution">
    <text evidence="5">The sequence shown here is derived from an EMBL/GenBank/DDBJ whole genome shotgun (WGS) entry which is preliminary data.</text>
</comment>
<dbReference type="InterPro" id="IPR051531">
    <property type="entry name" value="N-acetyltransferase"/>
</dbReference>
<reference evidence="5 6" key="1">
    <citation type="journal article" date="2019" name="J. Ind. Microbiol. Biotechnol.">
        <title>Paenibacillus amylolyticus 27C64 has a diverse set of carbohydrate-active enzymes and complete pectin deconstruction system.</title>
        <authorList>
            <person name="Keggi C."/>
            <person name="Doran-Peterson J."/>
        </authorList>
    </citation>
    <scope>NUCLEOTIDE SEQUENCE [LARGE SCALE GENOMIC DNA]</scope>
    <source>
        <strain evidence="5 6">27C64</strain>
    </source>
</reference>
<evidence type="ECO:0000313" key="6">
    <source>
        <dbReference type="Proteomes" id="UP000323664"/>
    </source>
</evidence>
<keyword evidence="2" id="KW-0012">Acyltransferase</keyword>
<sequence length="167" mass="18977">MNRMKVTLRFVLPSDAEFVQQYASYPEISETSNVPYPYPDGAGESWAKMVMAKREQGISYVFTILFEDQFAGVMSLNAVDLTEKTAELDYWIAVPFWNRGIGTVAAQKAIDFAFHELDLQILRSACLVSNKGSLKVLEKNGFKKVNDFVFEDGKFKDKTGCRLELHR</sequence>
<dbReference type="InterPro" id="IPR016181">
    <property type="entry name" value="Acyl_CoA_acyltransferase"/>
</dbReference>
<evidence type="ECO:0000256" key="2">
    <source>
        <dbReference type="ARBA" id="ARBA00023315"/>
    </source>
</evidence>
<protein>
    <submittedName>
        <fullName evidence="5">GNAT family N-acetyltransferase</fullName>
    </submittedName>
</protein>
<dbReference type="PROSITE" id="PS51186">
    <property type="entry name" value="GNAT"/>
    <property type="match status" value="1"/>
</dbReference>
<dbReference type="Pfam" id="PF13302">
    <property type="entry name" value="Acetyltransf_3"/>
    <property type="match status" value="1"/>
</dbReference>